<name>E8U685_DEIML</name>
<protein>
    <submittedName>
        <fullName evidence="4">Small GTP-binding protein</fullName>
    </submittedName>
</protein>
<dbReference type="InterPro" id="IPR047872">
    <property type="entry name" value="EFG_IV"/>
</dbReference>
<dbReference type="InterPro" id="IPR035647">
    <property type="entry name" value="EFG_III/V"/>
</dbReference>
<dbReference type="Pfam" id="PF00679">
    <property type="entry name" value="EFG_C"/>
    <property type="match status" value="1"/>
</dbReference>
<organism evidence="4 5">
    <name type="scientific">Deinococcus maricopensis (strain DSM 21211 / LMG 22137 / NRRL B-23946 / LB-34)</name>
    <dbReference type="NCBI Taxonomy" id="709986"/>
    <lineage>
        <taxon>Bacteria</taxon>
        <taxon>Thermotogati</taxon>
        <taxon>Deinococcota</taxon>
        <taxon>Deinococci</taxon>
        <taxon>Deinococcales</taxon>
        <taxon>Deinococcaceae</taxon>
        <taxon>Deinococcus</taxon>
    </lineage>
</organism>
<dbReference type="NCBIfam" id="TIGR00231">
    <property type="entry name" value="small_GTP"/>
    <property type="match status" value="1"/>
</dbReference>
<dbReference type="CDD" id="cd04170">
    <property type="entry name" value="EF-G_bact"/>
    <property type="match status" value="1"/>
</dbReference>
<dbReference type="Gene3D" id="2.40.30.10">
    <property type="entry name" value="Translation factors"/>
    <property type="match status" value="1"/>
</dbReference>
<dbReference type="KEGG" id="dmr:Deima_0920"/>
<accession>E8U685</accession>
<dbReference type="SMART" id="SM00889">
    <property type="entry name" value="EFG_IV"/>
    <property type="match status" value="1"/>
</dbReference>
<dbReference type="GO" id="GO:0032790">
    <property type="term" value="P:ribosome disassembly"/>
    <property type="evidence" value="ECO:0007669"/>
    <property type="project" value="TreeGrafter"/>
</dbReference>
<dbReference type="SUPFAM" id="SSF50447">
    <property type="entry name" value="Translation proteins"/>
    <property type="match status" value="1"/>
</dbReference>
<dbReference type="SMART" id="SM00838">
    <property type="entry name" value="EFG_C"/>
    <property type="match status" value="1"/>
</dbReference>
<dbReference type="Pfam" id="PF14492">
    <property type="entry name" value="EFG_III"/>
    <property type="match status" value="1"/>
</dbReference>
<dbReference type="SUPFAM" id="SSF52540">
    <property type="entry name" value="P-loop containing nucleoside triphosphate hydrolases"/>
    <property type="match status" value="1"/>
</dbReference>
<dbReference type="InterPro" id="IPR020568">
    <property type="entry name" value="Ribosomal_Su5_D2-typ_SF"/>
</dbReference>
<dbReference type="OrthoDB" id="9801591at2"/>
<dbReference type="PANTHER" id="PTHR43261:SF6">
    <property type="entry name" value="ELONGATION FACTOR G-LIKE PROTEIN"/>
    <property type="match status" value="1"/>
</dbReference>
<sequence length="674" mass="72293">MPVRNVSIAAHSGVGKTTLTEALLHTSGAVSRMGRVEDGSTVSDHTDAEKAHAFSVSTGVVTLNHGGTTLTLLDTPGFADFVREIRGGIRAADATLIVVSAVSGVEVGTERVWATADRFNMPRLIAVNMMDRDRADFYAVLADIRATLQGPSVATHLPIGSGGTFTGIVDLLTRRAHTPDGESAAPASMTELIEEYRAPLIDAIVETDDALVERYLNEEAISDDDLHAAYLRAVHAGTLYPVMPISAAREIGIRPLLNALITGVRSARERGPLMGTDGQTREPTPDAPFSARVWRTVMDPYVGRIAYIRVWSGTLKPGQALRNTTHGADLKPAHLYTLHGNALTEVPELTAGMIGALTKLGDLHTGDTLADPAHPITYDPLVLPDPVVTRAIHPYSRQDDDKLTPALTKLLEEDPTLHFQRHPETGDLLLSGMGELHLDIAVEKLAALGVNVTTSTPRIPYRETIRAASAAQGKHKKQSGGHGQYGDVHLKIEPTTEPYEFTSAVVGGTIPTKYIPSIEKGVQDALARGTLAGYPVQNVKVTVTHGSHHDVDSSDIAFRTAGALAFRNAMQGARPALLEPVLQLRVRAPAQYTGDLISDLQTRRARVQGMDPEGTVITLTAVVPQSELQTYSADLRSLTAGRGAFSIKPHGYQEAPAHIVEKVIAQRQRETANA</sequence>
<reference evidence="5" key="2">
    <citation type="submission" date="2011-01" db="EMBL/GenBank/DDBJ databases">
        <title>The complete genome of Deinococcus maricopensis DSM 21211.</title>
        <authorList>
            <consortium name="US DOE Joint Genome Institute (JGI-PGF)"/>
            <person name="Lucas S."/>
            <person name="Copeland A."/>
            <person name="Lapidus A."/>
            <person name="Goodwin L."/>
            <person name="Pitluck S."/>
            <person name="Kyrpides N."/>
            <person name="Mavromatis K."/>
            <person name="Pagani I."/>
            <person name="Ivanova N."/>
            <person name="Ovchinnikova G."/>
            <person name="Zeytun A."/>
            <person name="Detter J.C."/>
            <person name="Han C."/>
            <person name="Land M."/>
            <person name="Hauser L."/>
            <person name="Markowitz V."/>
            <person name="Cheng J.-F."/>
            <person name="Hugenholtz P."/>
            <person name="Woyke T."/>
            <person name="Wu D."/>
            <person name="Pukall R."/>
            <person name="Gehrich-Schroeter G."/>
            <person name="Brambilla E."/>
            <person name="Klenk H.-P."/>
            <person name="Eisen J.A."/>
        </authorList>
    </citation>
    <scope>NUCLEOTIDE SEQUENCE [LARGE SCALE GENOMIC DNA]</scope>
    <source>
        <strain evidence="5">DSM 21211 / LMG 22137 / NRRL B-23946 / LB-34</strain>
    </source>
</reference>
<dbReference type="STRING" id="709986.Deima_0920"/>
<dbReference type="Gene3D" id="3.40.50.300">
    <property type="entry name" value="P-loop containing nucleotide triphosphate hydrolases"/>
    <property type="match status" value="1"/>
</dbReference>
<dbReference type="PROSITE" id="PS51722">
    <property type="entry name" value="G_TR_2"/>
    <property type="match status" value="1"/>
</dbReference>
<dbReference type="RefSeq" id="WP_013556079.1">
    <property type="nucleotide sequence ID" value="NC_014958.1"/>
</dbReference>
<dbReference type="FunFam" id="3.30.70.240:FF:000001">
    <property type="entry name" value="Elongation factor G"/>
    <property type="match status" value="1"/>
</dbReference>
<dbReference type="CDD" id="cd01434">
    <property type="entry name" value="EFG_mtEFG1_IV"/>
    <property type="match status" value="1"/>
</dbReference>
<dbReference type="AlphaFoldDB" id="E8U685"/>
<dbReference type="InterPro" id="IPR005225">
    <property type="entry name" value="Small_GTP-bd"/>
</dbReference>
<dbReference type="Gene3D" id="3.30.70.240">
    <property type="match status" value="1"/>
</dbReference>
<dbReference type="FunFam" id="3.30.230.10:FF:000003">
    <property type="entry name" value="Elongation factor G"/>
    <property type="match status" value="1"/>
</dbReference>
<dbReference type="InterPro" id="IPR035649">
    <property type="entry name" value="EFG_V"/>
</dbReference>
<dbReference type="InterPro" id="IPR000795">
    <property type="entry name" value="T_Tr_GTP-bd_dom"/>
</dbReference>
<keyword evidence="2" id="KW-0342">GTP-binding</keyword>
<dbReference type="CDD" id="cd03713">
    <property type="entry name" value="EFG_mtEFG_C"/>
    <property type="match status" value="1"/>
</dbReference>
<dbReference type="eggNOG" id="COG0480">
    <property type="taxonomic scope" value="Bacteria"/>
</dbReference>
<dbReference type="SUPFAM" id="SSF54980">
    <property type="entry name" value="EF-G C-terminal domain-like"/>
    <property type="match status" value="2"/>
</dbReference>
<dbReference type="PANTHER" id="PTHR43261">
    <property type="entry name" value="TRANSLATION ELONGATION FACTOR G-RELATED"/>
    <property type="match status" value="1"/>
</dbReference>
<dbReference type="Proteomes" id="UP000008635">
    <property type="component" value="Chromosome"/>
</dbReference>
<dbReference type="GO" id="GO:0005525">
    <property type="term" value="F:GTP binding"/>
    <property type="evidence" value="ECO:0007669"/>
    <property type="project" value="UniProtKB-KW"/>
</dbReference>
<dbReference type="InterPro" id="IPR041095">
    <property type="entry name" value="EFG_II"/>
</dbReference>
<evidence type="ECO:0000313" key="5">
    <source>
        <dbReference type="Proteomes" id="UP000008635"/>
    </source>
</evidence>
<dbReference type="Gene3D" id="3.30.70.870">
    <property type="entry name" value="Elongation Factor G (Translational Gtpase), domain 3"/>
    <property type="match status" value="1"/>
</dbReference>
<dbReference type="HOGENOM" id="CLU_002794_4_1_0"/>
<evidence type="ECO:0000313" key="4">
    <source>
        <dbReference type="EMBL" id="ADV66574.1"/>
    </source>
</evidence>
<keyword evidence="5" id="KW-1185">Reference proteome</keyword>
<gene>
    <name evidence="4" type="ordered locus">Deima_0920</name>
</gene>
<dbReference type="Pfam" id="PF22042">
    <property type="entry name" value="EF-G_D2"/>
    <property type="match status" value="1"/>
</dbReference>
<dbReference type="CDD" id="cd16262">
    <property type="entry name" value="EFG_III"/>
    <property type="match status" value="1"/>
</dbReference>
<dbReference type="InterPro" id="IPR014721">
    <property type="entry name" value="Ribsml_uS5_D2-typ_fold_subgr"/>
</dbReference>
<dbReference type="Pfam" id="PF03764">
    <property type="entry name" value="EFG_IV"/>
    <property type="match status" value="1"/>
</dbReference>
<dbReference type="InterPro" id="IPR053905">
    <property type="entry name" value="EF-G-like_DII"/>
</dbReference>
<dbReference type="SUPFAM" id="SSF54211">
    <property type="entry name" value="Ribosomal protein S5 domain 2-like"/>
    <property type="match status" value="1"/>
</dbReference>
<dbReference type="GO" id="GO:0003746">
    <property type="term" value="F:translation elongation factor activity"/>
    <property type="evidence" value="ECO:0007669"/>
    <property type="project" value="InterPro"/>
</dbReference>
<evidence type="ECO:0000256" key="1">
    <source>
        <dbReference type="ARBA" id="ARBA00022741"/>
    </source>
</evidence>
<dbReference type="GO" id="GO:0003924">
    <property type="term" value="F:GTPase activity"/>
    <property type="evidence" value="ECO:0007669"/>
    <property type="project" value="InterPro"/>
</dbReference>
<dbReference type="PRINTS" id="PR00315">
    <property type="entry name" value="ELONGATNFCT"/>
</dbReference>
<dbReference type="NCBIfam" id="NF009381">
    <property type="entry name" value="PRK12740.1-5"/>
    <property type="match status" value="1"/>
</dbReference>
<keyword evidence="1" id="KW-0547">Nucleotide-binding</keyword>
<dbReference type="InterPro" id="IPR000640">
    <property type="entry name" value="EFG_V-like"/>
</dbReference>
<dbReference type="InterPro" id="IPR009000">
    <property type="entry name" value="Transl_B-barrel_sf"/>
</dbReference>
<dbReference type="InterPro" id="IPR005517">
    <property type="entry name" value="Transl_elong_EFG/EF2_IV"/>
</dbReference>
<reference evidence="4 5" key="1">
    <citation type="journal article" date="2011" name="Stand. Genomic Sci.">
        <title>Complete genome sequence of Deinococcus maricopensis type strain (LB-34).</title>
        <authorList>
            <person name="Pukall R."/>
            <person name="Zeytun A."/>
            <person name="Lucas S."/>
            <person name="Lapidus A."/>
            <person name="Hammon N."/>
            <person name="Deshpande S."/>
            <person name="Nolan M."/>
            <person name="Cheng J.F."/>
            <person name="Pitluck S."/>
            <person name="Liolios K."/>
            <person name="Pagani I."/>
            <person name="Mikhailova N."/>
            <person name="Ivanova N."/>
            <person name="Mavromatis K."/>
            <person name="Pati A."/>
            <person name="Tapia R."/>
            <person name="Han C."/>
            <person name="Goodwin L."/>
            <person name="Chen A."/>
            <person name="Palaniappan K."/>
            <person name="Land M."/>
            <person name="Hauser L."/>
            <person name="Chang Y.J."/>
            <person name="Jeffries C.D."/>
            <person name="Brambilla E.M."/>
            <person name="Rohde M."/>
            <person name="Goker M."/>
            <person name="Detter J.C."/>
            <person name="Woyke T."/>
            <person name="Bristow J."/>
            <person name="Eisen J.A."/>
            <person name="Markowitz V."/>
            <person name="Hugenholtz P."/>
            <person name="Kyrpides N.C."/>
            <person name="Klenk H.P."/>
        </authorList>
    </citation>
    <scope>NUCLEOTIDE SEQUENCE [LARGE SCALE GENOMIC DNA]</scope>
    <source>
        <strain evidence="5">DSM 21211 / LMG 22137 / NRRL B-23946 / LB-34</strain>
    </source>
</reference>
<dbReference type="CDD" id="cd04088">
    <property type="entry name" value="EFG_mtEFG_II"/>
    <property type="match status" value="1"/>
</dbReference>
<dbReference type="Pfam" id="PF00009">
    <property type="entry name" value="GTP_EFTU"/>
    <property type="match status" value="1"/>
</dbReference>
<dbReference type="InterPro" id="IPR009022">
    <property type="entry name" value="EFG_III"/>
</dbReference>
<proteinExistence type="predicted"/>
<evidence type="ECO:0000259" key="3">
    <source>
        <dbReference type="PROSITE" id="PS51722"/>
    </source>
</evidence>
<dbReference type="InterPro" id="IPR027417">
    <property type="entry name" value="P-loop_NTPase"/>
</dbReference>
<feature type="domain" description="Tr-type G" evidence="3">
    <location>
        <begin position="1"/>
        <end position="268"/>
    </location>
</feature>
<evidence type="ECO:0000256" key="2">
    <source>
        <dbReference type="ARBA" id="ARBA00023134"/>
    </source>
</evidence>
<dbReference type="EMBL" id="CP002454">
    <property type="protein sequence ID" value="ADV66574.1"/>
    <property type="molecule type" value="Genomic_DNA"/>
</dbReference>
<dbReference type="Gene3D" id="3.30.230.10">
    <property type="match status" value="1"/>
</dbReference>